<sequence length="55" mass="5904">MGIFVSVKEGELDSGARHQAGDGRKVGGAVCVRLLRELFSSVKLGIFHEGFGEKQ</sequence>
<protein>
    <submittedName>
        <fullName evidence="1">Uncharacterized protein</fullName>
    </submittedName>
</protein>
<dbReference type="AlphaFoldDB" id="A0A644YQE8"/>
<accession>A0A644YQE8</accession>
<proteinExistence type="predicted"/>
<dbReference type="EMBL" id="VSSQ01005227">
    <property type="protein sequence ID" value="MPM28334.1"/>
    <property type="molecule type" value="Genomic_DNA"/>
</dbReference>
<gene>
    <name evidence="1" type="ORF">SDC9_74855</name>
</gene>
<name>A0A644YQE8_9ZZZZ</name>
<reference evidence="1" key="1">
    <citation type="submission" date="2019-08" db="EMBL/GenBank/DDBJ databases">
        <authorList>
            <person name="Kucharzyk K."/>
            <person name="Murdoch R.W."/>
            <person name="Higgins S."/>
            <person name="Loffler F."/>
        </authorList>
    </citation>
    <scope>NUCLEOTIDE SEQUENCE</scope>
</reference>
<evidence type="ECO:0000313" key="1">
    <source>
        <dbReference type="EMBL" id="MPM28334.1"/>
    </source>
</evidence>
<comment type="caution">
    <text evidence="1">The sequence shown here is derived from an EMBL/GenBank/DDBJ whole genome shotgun (WGS) entry which is preliminary data.</text>
</comment>
<organism evidence="1">
    <name type="scientific">bioreactor metagenome</name>
    <dbReference type="NCBI Taxonomy" id="1076179"/>
    <lineage>
        <taxon>unclassified sequences</taxon>
        <taxon>metagenomes</taxon>
        <taxon>ecological metagenomes</taxon>
    </lineage>
</organism>